<dbReference type="InterPro" id="IPR011050">
    <property type="entry name" value="Pectin_lyase_fold/virulence"/>
</dbReference>
<evidence type="ECO:0008006" key="5">
    <source>
        <dbReference type="Google" id="ProtNLM"/>
    </source>
</evidence>
<dbReference type="PROSITE" id="PS51318">
    <property type="entry name" value="TAT"/>
    <property type="match status" value="1"/>
</dbReference>
<sequence length="383" mass="41500">MARRQDGGSSGKDNLMDRRSLLQAIGGAAATVGLGSAVTGFSTQRVRAAETVVDLGEKGLKSGDDIDPYLEEHFVSGNEVHIPAGEYNFSSDEALGGDKSNCALVGSPKGVVLHRPDDPEETVRPSLAAEEGTVRVENITIKGKHGQEQSRWRMEAQEGATIEVVNVNFPDGTVEASDSTGIYAGGEHAGLLWVKSCYFSNFGNVALYVSDPYSEGNGQVIVEDCNFVNTGMSSLRFASDDSICRRCYFEATEKGPEGNTGWNQRGIKIDDPGENVLFEDIDMYWTDVATYPIQFDDKGEGGAGVMRNVRIYNDSDNATFKKQWDGIAENWDGENIHLTGGADHNAPESFETVTGSEAKKPKREYEIWTPIEGAASPDESTNK</sequence>
<dbReference type="InterPro" id="IPR012334">
    <property type="entry name" value="Pectin_lyas_fold"/>
</dbReference>
<dbReference type="RefSeq" id="WP_247381539.1">
    <property type="nucleotide sequence ID" value="NZ_JALLGV010000010.1"/>
</dbReference>
<proteinExistence type="predicted"/>
<evidence type="ECO:0000313" key="4">
    <source>
        <dbReference type="Proteomes" id="UP001597119"/>
    </source>
</evidence>
<keyword evidence="2" id="KW-0472">Membrane</keyword>
<evidence type="ECO:0000256" key="2">
    <source>
        <dbReference type="SAM" id="Phobius"/>
    </source>
</evidence>
<dbReference type="AlphaFoldDB" id="A0ABD6CDF5"/>
<organism evidence="3 4">
    <name type="scientific">Halorientalis brevis</name>
    <dbReference type="NCBI Taxonomy" id="1126241"/>
    <lineage>
        <taxon>Archaea</taxon>
        <taxon>Methanobacteriati</taxon>
        <taxon>Methanobacteriota</taxon>
        <taxon>Stenosarchaea group</taxon>
        <taxon>Halobacteria</taxon>
        <taxon>Halobacteriales</taxon>
        <taxon>Haloarculaceae</taxon>
        <taxon>Halorientalis</taxon>
    </lineage>
</organism>
<dbReference type="EMBL" id="JBHUDJ010000011">
    <property type="protein sequence ID" value="MFD1588300.1"/>
    <property type="molecule type" value="Genomic_DNA"/>
</dbReference>
<comment type="caution">
    <text evidence="3">The sequence shown here is derived from an EMBL/GenBank/DDBJ whole genome shotgun (WGS) entry which is preliminary data.</text>
</comment>
<keyword evidence="4" id="KW-1185">Reference proteome</keyword>
<protein>
    <recommendedName>
        <fullName evidence="5">Right handed beta helix domain-containing protein</fullName>
    </recommendedName>
</protein>
<feature type="region of interest" description="Disordered" evidence="1">
    <location>
        <begin position="340"/>
        <end position="383"/>
    </location>
</feature>
<reference evidence="3 4" key="1">
    <citation type="journal article" date="2019" name="Int. J. Syst. Evol. Microbiol.">
        <title>The Global Catalogue of Microorganisms (GCM) 10K type strain sequencing project: providing services to taxonomists for standard genome sequencing and annotation.</title>
        <authorList>
            <consortium name="The Broad Institute Genomics Platform"/>
            <consortium name="The Broad Institute Genome Sequencing Center for Infectious Disease"/>
            <person name="Wu L."/>
            <person name="Ma J."/>
        </authorList>
    </citation>
    <scope>NUCLEOTIDE SEQUENCE [LARGE SCALE GENOMIC DNA]</scope>
    <source>
        <strain evidence="3 4">CGMCC 1.12125</strain>
    </source>
</reference>
<dbReference type="InterPro" id="IPR006311">
    <property type="entry name" value="TAT_signal"/>
</dbReference>
<evidence type="ECO:0000256" key="1">
    <source>
        <dbReference type="SAM" id="MobiDB-lite"/>
    </source>
</evidence>
<evidence type="ECO:0000313" key="3">
    <source>
        <dbReference type="EMBL" id="MFD1588300.1"/>
    </source>
</evidence>
<keyword evidence="2" id="KW-0812">Transmembrane</keyword>
<dbReference type="SUPFAM" id="SSF51126">
    <property type="entry name" value="Pectin lyase-like"/>
    <property type="match status" value="1"/>
</dbReference>
<gene>
    <name evidence="3" type="ORF">ACFR9U_15060</name>
</gene>
<keyword evidence="2" id="KW-1133">Transmembrane helix</keyword>
<dbReference type="Proteomes" id="UP001597119">
    <property type="component" value="Unassembled WGS sequence"/>
</dbReference>
<feature type="transmembrane region" description="Helical" evidence="2">
    <location>
        <begin position="21"/>
        <end position="41"/>
    </location>
</feature>
<accession>A0ABD6CDF5</accession>
<feature type="compositionally biased region" description="Basic and acidic residues" evidence="1">
    <location>
        <begin position="357"/>
        <end position="366"/>
    </location>
</feature>
<name>A0ABD6CDF5_9EURY</name>
<dbReference type="Gene3D" id="2.160.20.10">
    <property type="entry name" value="Single-stranded right-handed beta-helix, Pectin lyase-like"/>
    <property type="match status" value="1"/>
</dbReference>